<keyword evidence="3" id="KW-1185">Reference proteome</keyword>
<dbReference type="AlphaFoldDB" id="A0A564YKD9"/>
<accession>A0A564YKD9</accession>
<name>A0A564YKD9_HYMDI</name>
<feature type="region of interest" description="Disordered" evidence="1">
    <location>
        <begin position="24"/>
        <end position="56"/>
    </location>
</feature>
<evidence type="ECO:0000313" key="2">
    <source>
        <dbReference type="EMBL" id="VUZ47676.1"/>
    </source>
</evidence>
<sequence length="56" mass="5905">MQGQSEISHWCEGLSVGANSTTATISASPSISPHSSSNNTAIQTDEQNLDNDNKEN</sequence>
<gene>
    <name evidence="2" type="ORF">WMSIL1_LOCUS7164</name>
</gene>
<dbReference type="EMBL" id="CABIJS010000255">
    <property type="protein sequence ID" value="VUZ47676.1"/>
    <property type="molecule type" value="Genomic_DNA"/>
</dbReference>
<proteinExistence type="predicted"/>
<evidence type="ECO:0000256" key="1">
    <source>
        <dbReference type="SAM" id="MobiDB-lite"/>
    </source>
</evidence>
<organism evidence="2 3">
    <name type="scientific">Hymenolepis diminuta</name>
    <name type="common">Rat tapeworm</name>
    <dbReference type="NCBI Taxonomy" id="6216"/>
    <lineage>
        <taxon>Eukaryota</taxon>
        <taxon>Metazoa</taxon>
        <taxon>Spiralia</taxon>
        <taxon>Lophotrochozoa</taxon>
        <taxon>Platyhelminthes</taxon>
        <taxon>Cestoda</taxon>
        <taxon>Eucestoda</taxon>
        <taxon>Cyclophyllidea</taxon>
        <taxon>Hymenolepididae</taxon>
        <taxon>Hymenolepis</taxon>
    </lineage>
</organism>
<reference evidence="2 3" key="1">
    <citation type="submission" date="2019-07" db="EMBL/GenBank/DDBJ databases">
        <authorList>
            <person name="Jastrzebski P J."/>
            <person name="Paukszto L."/>
            <person name="Jastrzebski P J."/>
        </authorList>
    </citation>
    <scope>NUCLEOTIDE SEQUENCE [LARGE SCALE GENOMIC DNA]</scope>
    <source>
        <strain evidence="2 3">WMS-il1</strain>
    </source>
</reference>
<protein>
    <submittedName>
        <fullName evidence="2">Uncharacterized protein</fullName>
    </submittedName>
</protein>
<evidence type="ECO:0000313" key="3">
    <source>
        <dbReference type="Proteomes" id="UP000321570"/>
    </source>
</evidence>
<feature type="non-terminal residue" evidence="2">
    <location>
        <position position="56"/>
    </location>
</feature>
<feature type="compositionally biased region" description="Low complexity" evidence="1">
    <location>
        <begin position="24"/>
        <end position="41"/>
    </location>
</feature>
<dbReference type="Proteomes" id="UP000321570">
    <property type="component" value="Unassembled WGS sequence"/>
</dbReference>